<organism evidence="3 4">
    <name type="scientific">Temnothorax curvispinosus</name>
    <dbReference type="NCBI Taxonomy" id="300111"/>
    <lineage>
        <taxon>Eukaryota</taxon>
        <taxon>Metazoa</taxon>
        <taxon>Ecdysozoa</taxon>
        <taxon>Arthropoda</taxon>
        <taxon>Hexapoda</taxon>
        <taxon>Insecta</taxon>
        <taxon>Pterygota</taxon>
        <taxon>Neoptera</taxon>
        <taxon>Endopterygota</taxon>
        <taxon>Hymenoptera</taxon>
        <taxon>Apocrita</taxon>
        <taxon>Aculeata</taxon>
        <taxon>Formicoidea</taxon>
        <taxon>Formicidae</taxon>
        <taxon>Myrmicinae</taxon>
        <taxon>Temnothorax</taxon>
    </lineage>
</organism>
<dbReference type="Proteomes" id="UP000504618">
    <property type="component" value="Unplaced"/>
</dbReference>
<name>A0A6J1RGH3_9HYME</name>
<dbReference type="OrthoDB" id="19653at2759"/>
<dbReference type="InterPro" id="IPR002018">
    <property type="entry name" value="CarbesteraseB"/>
</dbReference>
<proteinExistence type="predicted"/>
<dbReference type="Gene3D" id="3.40.50.1820">
    <property type="entry name" value="alpha/beta hydrolase"/>
    <property type="match status" value="1"/>
</dbReference>
<dbReference type="GeneID" id="112468479"/>
<keyword evidence="1" id="KW-0325">Glycoprotein</keyword>
<accession>A0A6J1RGH3</accession>
<dbReference type="AlphaFoldDB" id="A0A6J1RGH3"/>
<keyword evidence="3" id="KW-1185">Reference proteome</keyword>
<protein>
    <submittedName>
        <fullName evidence="4">Uncharacterized protein LOC112468479 isoform X1</fullName>
    </submittedName>
</protein>
<gene>
    <name evidence="4" type="primary">LOC112468479</name>
</gene>
<feature type="domain" description="Carboxylesterase type B" evidence="2">
    <location>
        <begin position="38"/>
        <end position="79"/>
    </location>
</feature>
<dbReference type="InterPro" id="IPR029058">
    <property type="entry name" value="AB_hydrolase_fold"/>
</dbReference>
<evidence type="ECO:0000313" key="4">
    <source>
        <dbReference type="RefSeq" id="XP_024893443.1"/>
    </source>
</evidence>
<reference evidence="4" key="1">
    <citation type="submission" date="2025-08" db="UniProtKB">
        <authorList>
            <consortium name="RefSeq"/>
        </authorList>
    </citation>
    <scope>IDENTIFICATION</scope>
    <source>
        <tissue evidence="4">Whole body</tissue>
    </source>
</reference>
<dbReference type="Pfam" id="PF00135">
    <property type="entry name" value="COesterase"/>
    <property type="match status" value="1"/>
</dbReference>
<dbReference type="RefSeq" id="XP_024893443.1">
    <property type="nucleotide sequence ID" value="XM_025037675.1"/>
</dbReference>
<evidence type="ECO:0000259" key="2">
    <source>
        <dbReference type="Pfam" id="PF00135"/>
    </source>
</evidence>
<evidence type="ECO:0000256" key="1">
    <source>
        <dbReference type="ARBA" id="ARBA00023180"/>
    </source>
</evidence>
<sequence>MPIFGVFTVLRLLQSCRRKINLKVFCDLFSIMGNKKVDVHIHEGRLIGTVEEDGYGGRYFAFRGIPYAKPPIGELRFKHKNEPCSLR</sequence>
<evidence type="ECO:0000313" key="3">
    <source>
        <dbReference type="Proteomes" id="UP000504618"/>
    </source>
</evidence>
<dbReference type="SUPFAM" id="SSF53474">
    <property type="entry name" value="alpha/beta-Hydrolases"/>
    <property type="match status" value="1"/>
</dbReference>